<sequence>MKKLSFTMVLLMILLSACMDRPYSPSKPMEPKENMLVINIKNNANFDFYGLRVDLLNHSQTTVYANFEKIQKEDWLSFEFHEDDFVLDGEAQMGVAIQLENGDTTPINKKIPVQLEKNKSIFLQITGDEVENARIEAEM</sequence>
<feature type="signal peptide" evidence="1">
    <location>
        <begin position="1"/>
        <end position="19"/>
    </location>
</feature>
<keyword evidence="3" id="KW-1185">Reference proteome</keyword>
<accession>A0ABW0LGM2</accession>
<keyword evidence="1" id="KW-0732">Signal</keyword>
<gene>
    <name evidence="2" type="ORF">ACFPM4_05170</name>
</gene>
<reference evidence="3" key="1">
    <citation type="journal article" date="2019" name="Int. J. Syst. Evol. Microbiol.">
        <title>The Global Catalogue of Microorganisms (GCM) 10K type strain sequencing project: providing services to taxonomists for standard genome sequencing and annotation.</title>
        <authorList>
            <consortium name="The Broad Institute Genomics Platform"/>
            <consortium name="The Broad Institute Genome Sequencing Center for Infectious Disease"/>
            <person name="Wu L."/>
            <person name="Ma J."/>
        </authorList>
    </citation>
    <scope>NUCLEOTIDE SEQUENCE [LARGE SCALE GENOMIC DNA]</scope>
    <source>
        <strain evidence="3">CGMCC 1.12237</strain>
    </source>
</reference>
<dbReference type="Proteomes" id="UP001596147">
    <property type="component" value="Unassembled WGS sequence"/>
</dbReference>
<feature type="chain" id="PRO_5047343124" evidence="1">
    <location>
        <begin position="20"/>
        <end position="139"/>
    </location>
</feature>
<proteinExistence type="predicted"/>
<protein>
    <submittedName>
        <fullName evidence="2">Uncharacterized protein</fullName>
    </submittedName>
</protein>
<evidence type="ECO:0000256" key="1">
    <source>
        <dbReference type="SAM" id="SignalP"/>
    </source>
</evidence>
<dbReference type="EMBL" id="JBHSMC010000003">
    <property type="protein sequence ID" value="MFC5464147.1"/>
    <property type="molecule type" value="Genomic_DNA"/>
</dbReference>
<comment type="caution">
    <text evidence="2">The sequence shown here is derived from an EMBL/GenBank/DDBJ whole genome shotgun (WGS) entry which is preliminary data.</text>
</comment>
<evidence type="ECO:0000313" key="2">
    <source>
        <dbReference type="EMBL" id="MFC5464147.1"/>
    </source>
</evidence>
<evidence type="ECO:0000313" key="3">
    <source>
        <dbReference type="Proteomes" id="UP001596147"/>
    </source>
</evidence>
<name>A0ABW0LGM2_9BACI</name>
<organism evidence="2 3">
    <name type="scientific">Lederbergia graminis</name>
    <dbReference type="NCBI Taxonomy" id="735518"/>
    <lineage>
        <taxon>Bacteria</taxon>
        <taxon>Bacillati</taxon>
        <taxon>Bacillota</taxon>
        <taxon>Bacilli</taxon>
        <taxon>Bacillales</taxon>
        <taxon>Bacillaceae</taxon>
        <taxon>Lederbergia</taxon>
    </lineage>
</organism>
<dbReference type="PROSITE" id="PS51257">
    <property type="entry name" value="PROKAR_LIPOPROTEIN"/>
    <property type="match status" value="1"/>
</dbReference>